<comment type="catalytic activity">
    <reaction evidence="19">
        <text>L-tyrosyl-[protein] + ATP = O-phospho-L-tyrosyl-[protein] + ADP + H(+)</text>
        <dbReference type="Rhea" id="RHEA:10596"/>
        <dbReference type="Rhea" id="RHEA-COMP:10136"/>
        <dbReference type="Rhea" id="RHEA-COMP:20101"/>
        <dbReference type="ChEBI" id="CHEBI:15378"/>
        <dbReference type="ChEBI" id="CHEBI:30616"/>
        <dbReference type="ChEBI" id="CHEBI:46858"/>
        <dbReference type="ChEBI" id="CHEBI:61978"/>
        <dbReference type="ChEBI" id="CHEBI:456216"/>
        <dbReference type="EC" id="2.7.10.1"/>
    </reaction>
</comment>
<name>A0A9P0DF09_9CUCU</name>
<evidence type="ECO:0000256" key="15">
    <source>
        <dbReference type="ARBA" id="ARBA00023170"/>
    </source>
</evidence>
<dbReference type="InterPro" id="IPR000719">
    <property type="entry name" value="Prot_kinase_dom"/>
</dbReference>
<keyword evidence="11" id="KW-0770">Synapse</keyword>
<evidence type="ECO:0000256" key="7">
    <source>
        <dbReference type="ARBA" id="ARBA00022741"/>
    </source>
</evidence>
<dbReference type="GO" id="GO:0046872">
    <property type="term" value="F:metal ion binding"/>
    <property type="evidence" value="ECO:0007669"/>
    <property type="project" value="UniProtKB-KW"/>
</dbReference>
<evidence type="ECO:0000256" key="27">
    <source>
        <dbReference type="SAM" id="SignalP"/>
    </source>
</evidence>
<dbReference type="PIRSF" id="PIRSF000615">
    <property type="entry name" value="TyrPK_CSF1-R"/>
    <property type="match status" value="1"/>
</dbReference>
<dbReference type="Pfam" id="PF00051">
    <property type="entry name" value="Kringle"/>
    <property type="match status" value="1"/>
</dbReference>
<keyword evidence="16" id="KW-0325">Glycoprotein</keyword>
<dbReference type="CDD" id="cd00108">
    <property type="entry name" value="KR"/>
    <property type="match status" value="1"/>
</dbReference>
<feature type="binding site" evidence="21">
    <location>
        <position position="713"/>
    </location>
    <ligand>
        <name>ATP</name>
        <dbReference type="ChEBI" id="CHEBI:30616"/>
    </ligand>
</feature>
<evidence type="ECO:0000256" key="1">
    <source>
        <dbReference type="ARBA" id="ARBA00004479"/>
    </source>
</evidence>
<evidence type="ECO:0000256" key="9">
    <source>
        <dbReference type="ARBA" id="ARBA00022840"/>
    </source>
</evidence>
<keyword evidence="4 23" id="KW-0420">Kringle</keyword>
<dbReference type="PROSITE" id="PS50038">
    <property type="entry name" value="FZ"/>
    <property type="match status" value="1"/>
</dbReference>
<dbReference type="PROSITE" id="PS00109">
    <property type="entry name" value="PROTEIN_KINASE_TYR"/>
    <property type="match status" value="1"/>
</dbReference>
<dbReference type="EMBL" id="OU892284">
    <property type="protein sequence ID" value="CAH1134739.1"/>
    <property type="molecule type" value="Genomic_DNA"/>
</dbReference>
<evidence type="ECO:0000256" key="13">
    <source>
        <dbReference type="ARBA" id="ARBA00023137"/>
    </source>
</evidence>
<evidence type="ECO:0000256" key="8">
    <source>
        <dbReference type="ARBA" id="ARBA00022777"/>
    </source>
</evidence>
<dbReference type="SMART" id="SM00409">
    <property type="entry name" value="IG"/>
    <property type="match status" value="1"/>
</dbReference>
<dbReference type="GO" id="GO:0017147">
    <property type="term" value="F:Wnt-protein binding"/>
    <property type="evidence" value="ECO:0007669"/>
    <property type="project" value="TreeGrafter"/>
</dbReference>
<evidence type="ECO:0000256" key="4">
    <source>
        <dbReference type="ARBA" id="ARBA00022572"/>
    </source>
</evidence>
<feature type="domain" description="Kringle" evidence="30">
    <location>
        <begin position="413"/>
        <end position="485"/>
    </location>
</feature>
<feature type="binding site" evidence="22">
    <location>
        <position position="714"/>
    </location>
    <ligand>
        <name>Mg(2+)</name>
        <dbReference type="ChEBI" id="CHEBI:18420"/>
    </ligand>
</feature>
<sequence>MNWILCLLVVFVFFSTFVASGLTDYDEDYDEDGDDYEDEYATTNSTSNGTLTFLGQLANVTRDPGTTAKFVCHVHNSDANNTKVKFLWKINEKPINRGDKRIKIRIVTEKDSNWKSVLTIKKLDYFDQGFIECRASNGVDKIKSQCTLLVTPEARKWGSTAINSLTFGNPDEDSGGADMTTFLPNAITKDEGPQRNLLSTVPQKSKTFSAPITFDVDSSGKLTDNTETANNAVIYNASEPFCQVYKGHVCKNFLSNKYVFVQPPYTQEEVENKLFNAFAVISRSNDISTSCNKFAQPSICFSAFPLCLDYRVVNQYQQTHIADFKLVTNETKKKFKNIRKKLTNSLRRVCRDECMLLETELCSKEYSIAKRHPVIGQIMELEVCENLPVEMDPSSSHCLSLGVGDFKGNKDEQCFWDLGVSYKGIQNMTIAGEPCIKWSHQFHLLPSDYPELAGHNYCRNPGKTESEPFCYVEHNRQEVCGIPKCVYVFGTYVVGILLVITIIVSLVFAYCYCKRKGKIARNLQNKDLPQVNKNIYGNPGPSSPIELNSLLPPNNIPTNQRNHAHSKIGYQSLPQYTYKEVRFIKELGEGAFGKVYQGELKTKTGKVFVAVKSLKENASAKTQADFQREIELISELKHPNIICLLGVVTKQEPMCMLFEYMSEGDLHEFLIANSPENARCLTHDQFLDIAIQIAQGMEYLSENHYVHRDLAARNCLVSKNLEVKISDFGLSRDMYSCDYYRVQSKSLLPVRWMPPESILYGKFTTESDVWSYGVVLWEIYSYGLQPYYGYNNQEVINMIRSRKLLPCPDACPSYCYALMVECWAEQANRRPNFKEISDRLKVWKQSGCTNGAYFKSVPSSCQPTPQRHCLNGSKSSHTSDSQTLCPALENQISSINWDNERHASKPSSSRLHDSQSSLTSGRSSSLGNTTQSTNISAEGRRAERRHKGSRNLDSLDRINPKSTVVVSSSTSGDNFETKIRE</sequence>
<dbReference type="InterPro" id="IPR000001">
    <property type="entry name" value="Kringle"/>
</dbReference>
<dbReference type="Proteomes" id="UP001152799">
    <property type="component" value="Chromosome 8"/>
</dbReference>
<keyword evidence="27" id="KW-0732">Signal</keyword>
<dbReference type="Gene3D" id="1.10.510.10">
    <property type="entry name" value="Transferase(Phosphotransferase) domain 1"/>
    <property type="match status" value="1"/>
</dbReference>
<dbReference type="Pfam" id="PF07679">
    <property type="entry name" value="I-set"/>
    <property type="match status" value="1"/>
</dbReference>
<dbReference type="Pfam" id="PF07714">
    <property type="entry name" value="PK_Tyr_Ser-Thr"/>
    <property type="match status" value="1"/>
</dbReference>
<feature type="active site" description="Proton acceptor" evidence="20">
    <location>
        <position position="709"/>
    </location>
</feature>
<gene>
    <name evidence="32" type="ORF">CEUTPL_LOCUS13131</name>
</gene>
<evidence type="ECO:0000256" key="19">
    <source>
        <dbReference type="ARBA" id="ARBA00051243"/>
    </source>
</evidence>
<keyword evidence="6 26" id="KW-0812">Transmembrane</keyword>
<dbReference type="InterPro" id="IPR036790">
    <property type="entry name" value="Frizzled_dom_sf"/>
</dbReference>
<keyword evidence="10 26" id="KW-1133">Transmembrane helix</keyword>
<dbReference type="SUPFAM" id="SSF57440">
    <property type="entry name" value="Kringle-like"/>
    <property type="match status" value="1"/>
</dbReference>
<keyword evidence="3" id="KW-0597">Phosphoprotein</keyword>
<evidence type="ECO:0000256" key="12">
    <source>
        <dbReference type="ARBA" id="ARBA00023136"/>
    </source>
</evidence>
<dbReference type="OrthoDB" id="10005095at2759"/>
<dbReference type="InterPro" id="IPR017441">
    <property type="entry name" value="Protein_kinase_ATP_BS"/>
</dbReference>
<dbReference type="FunFam" id="3.30.200.20:FF:000539">
    <property type="entry name" value="Tyrosine-protein kinase receptor"/>
    <property type="match status" value="1"/>
</dbReference>
<feature type="domain" description="Ig-like" evidence="31">
    <location>
        <begin position="65"/>
        <end position="149"/>
    </location>
</feature>
<evidence type="ECO:0000259" key="30">
    <source>
        <dbReference type="PROSITE" id="PS50070"/>
    </source>
</evidence>
<dbReference type="Gene3D" id="2.60.40.10">
    <property type="entry name" value="Immunoglobulins"/>
    <property type="match status" value="1"/>
</dbReference>
<evidence type="ECO:0000256" key="2">
    <source>
        <dbReference type="ARBA" id="ARBA00011902"/>
    </source>
</evidence>
<reference evidence="32" key="1">
    <citation type="submission" date="2022-01" db="EMBL/GenBank/DDBJ databases">
        <authorList>
            <person name="King R."/>
        </authorList>
    </citation>
    <scope>NUCLEOTIDE SEQUENCE</scope>
</reference>
<dbReference type="EC" id="2.7.10.1" evidence="2"/>
<keyword evidence="22" id="KW-0479">Metal-binding</keyword>
<evidence type="ECO:0000313" key="32">
    <source>
        <dbReference type="EMBL" id="CAH1134739.1"/>
    </source>
</evidence>
<evidence type="ECO:0000256" key="26">
    <source>
        <dbReference type="SAM" id="Phobius"/>
    </source>
</evidence>
<feature type="compositionally biased region" description="Low complexity" evidence="25">
    <location>
        <begin position="962"/>
        <end position="971"/>
    </location>
</feature>
<feature type="domain" description="FZ" evidence="29">
    <location>
        <begin position="237"/>
        <end position="401"/>
    </location>
</feature>
<feature type="signal peptide" evidence="27">
    <location>
        <begin position="1"/>
        <end position="20"/>
    </location>
</feature>
<dbReference type="CDD" id="cd05048">
    <property type="entry name" value="PTKc_Ror"/>
    <property type="match status" value="1"/>
</dbReference>
<dbReference type="SUPFAM" id="SSF56112">
    <property type="entry name" value="Protein kinase-like (PK-like)"/>
    <property type="match status" value="1"/>
</dbReference>
<dbReference type="PANTHER" id="PTHR24416:SF611">
    <property type="entry name" value="TYROSINE-PROTEIN KINASE TRANSMEMBRANE RECEPTOR ROR"/>
    <property type="match status" value="1"/>
</dbReference>
<dbReference type="InterPro" id="IPR008266">
    <property type="entry name" value="Tyr_kinase_AS"/>
</dbReference>
<dbReference type="GO" id="GO:0005886">
    <property type="term" value="C:plasma membrane"/>
    <property type="evidence" value="ECO:0007669"/>
    <property type="project" value="TreeGrafter"/>
</dbReference>
<keyword evidence="5" id="KW-0808">Transferase</keyword>
<evidence type="ECO:0000256" key="5">
    <source>
        <dbReference type="ARBA" id="ARBA00022679"/>
    </source>
</evidence>
<dbReference type="GO" id="GO:0007169">
    <property type="term" value="P:cell surface receptor protein tyrosine kinase signaling pathway"/>
    <property type="evidence" value="ECO:0007669"/>
    <property type="project" value="TreeGrafter"/>
</dbReference>
<dbReference type="PRINTS" id="PR00018">
    <property type="entry name" value="KRINGLE"/>
</dbReference>
<evidence type="ECO:0000313" key="33">
    <source>
        <dbReference type="Proteomes" id="UP001152799"/>
    </source>
</evidence>
<feature type="binding site" evidence="22">
    <location>
        <position position="727"/>
    </location>
    <ligand>
        <name>Mg(2+)</name>
        <dbReference type="ChEBI" id="CHEBI:18420"/>
    </ligand>
</feature>
<dbReference type="InterPro" id="IPR020635">
    <property type="entry name" value="Tyr_kinase_cat_dom"/>
</dbReference>
<evidence type="ECO:0000256" key="16">
    <source>
        <dbReference type="ARBA" id="ARBA00023180"/>
    </source>
</evidence>
<dbReference type="InterPro" id="IPR001245">
    <property type="entry name" value="Ser-Thr/Tyr_kinase_cat_dom"/>
</dbReference>
<dbReference type="InterPro" id="IPR013098">
    <property type="entry name" value="Ig_I-set"/>
</dbReference>
<feature type="domain" description="Protein kinase" evidence="28">
    <location>
        <begin position="581"/>
        <end position="854"/>
    </location>
</feature>
<dbReference type="InterPro" id="IPR011009">
    <property type="entry name" value="Kinase-like_dom_sf"/>
</dbReference>
<dbReference type="PROSITE" id="PS50835">
    <property type="entry name" value="IG_LIKE"/>
    <property type="match status" value="1"/>
</dbReference>
<evidence type="ECO:0000256" key="25">
    <source>
        <dbReference type="SAM" id="MobiDB-lite"/>
    </source>
</evidence>
<dbReference type="SMART" id="SM00219">
    <property type="entry name" value="TyrKc"/>
    <property type="match status" value="1"/>
</dbReference>
<proteinExistence type="predicted"/>
<dbReference type="PROSITE" id="PS50011">
    <property type="entry name" value="PROTEIN_KINASE_DOM"/>
    <property type="match status" value="1"/>
</dbReference>
<dbReference type="Gene3D" id="1.10.2000.10">
    <property type="entry name" value="Frizzled cysteine-rich domain"/>
    <property type="match status" value="1"/>
</dbReference>
<evidence type="ECO:0000256" key="10">
    <source>
        <dbReference type="ARBA" id="ARBA00022989"/>
    </source>
</evidence>
<accession>A0A9P0DF09</accession>
<dbReference type="InterPro" id="IPR038178">
    <property type="entry name" value="Kringle_sf"/>
</dbReference>
<dbReference type="InterPro" id="IPR013806">
    <property type="entry name" value="Kringle-like"/>
</dbReference>
<evidence type="ECO:0000256" key="14">
    <source>
        <dbReference type="ARBA" id="ARBA00023157"/>
    </source>
</evidence>
<keyword evidence="12 26" id="KW-0472">Membrane</keyword>
<dbReference type="SUPFAM" id="SSF48726">
    <property type="entry name" value="Immunoglobulin"/>
    <property type="match status" value="1"/>
</dbReference>
<dbReference type="InterPro" id="IPR007110">
    <property type="entry name" value="Ig-like_dom"/>
</dbReference>
<keyword evidence="8" id="KW-0418">Kinase</keyword>
<dbReference type="SMART" id="SM00130">
    <property type="entry name" value="KR"/>
    <property type="match status" value="1"/>
</dbReference>
<dbReference type="Gene3D" id="2.40.20.10">
    <property type="entry name" value="Plasminogen Kringle 4"/>
    <property type="match status" value="1"/>
</dbReference>
<dbReference type="PROSITE" id="PS00107">
    <property type="entry name" value="PROTEIN_KINASE_ATP"/>
    <property type="match status" value="1"/>
</dbReference>
<keyword evidence="15" id="KW-0675">Receptor</keyword>
<evidence type="ECO:0000259" key="31">
    <source>
        <dbReference type="PROSITE" id="PS50835"/>
    </source>
</evidence>
<keyword evidence="13" id="KW-0829">Tyrosine-protein kinase</keyword>
<dbReference type="CDD" id="cd07459">
    <property type="entry name" value="CRD_TK_ROR_like"/>
    <property type="match status" value="1"/>
</dbReference>
<evidence type="ECO:0000259" key="29">
    <source>
        <dbReference type="PROSITE" id="PS50038"/>
    </source>
</evidence>
<dbReference type="GO" id="GO:0043235">
    <property type="term" value="C:receptor complex"/>
    <property type="evidence" value="ECO:0007669"/>
    <property type="project" value="TreeGrafter"/>
</dbReference>
<evidence type="ECO:0000256" key="21">
    <source>
        <dbReference type="PIRSR" id="PIRSR000615-2"/>
    </source>
</evidence>
<evidence type="ECO:0000256" key="18">
    <source>
        <dbReference type="ARBA" id="ARBA00034103"/>
    </source>
</evidence>
<protein>
    <recommendedName>
        <fullName evidence="2">receptor protein-tyrosine kinase</fullName>
        <ecNumber evidence="2">2.7.10.1</ecNumber>
    </recommendedName>
</protein>
<evidence type="ECO:0000256" key="22">
    <source>
        <dbReference type="PIRSR" id="PIRSR000615-3"/>
    </source>
</evidence>
<feature type="binding site" evidence="24">
    <location>
        <position position="612"/>
    </location>
    <ligand>
        <name>ATP</name>
        <dbReference type="ChEBI" id="CHEBI:30616"/>
    </ligand>
</feature>
<dbReference type="InterPro" id="IPR050122">
    <property type="entry name" value="RTK"/>
</dbReference>
<dbReference type="CDD" id="cd00096">
    <property type="entry name" value="Ig"/>
    <property type="match status" value="1"/>
</dbReference>
<dbReference type="PROSITE" id="PS50070">
    <property type="entry name" value="KRINGLE_2"/>
    <property type="match status" value="1"/>
</dbReference>
<dbReference type="InterPro" id="IPR013783">
    <property type="entry name" value="Ig-like_fold"/>
</dbReference>
<evidence type="ECO:0000256" key="20">
    <source>
        <dbReference type="PIRSR" id="PIRSR000615-1"/>
    </source>
</evidence>
<dbReference type="PRINTS" id="PR00109">
    <property type="entry name" value="TYRKINASE"/>
</dbReference>
<feature type="compositionally biased region" description="Low complexity" evidence="25">
    <location>
        <begin position="914"/>
        <end position="925"/>
    </location>
</feature>
<evidence type="ECO:0000256" key="23">
    <source>
        <dbReference type="PROSITE-ProRule" id="PRU00121"/>
    </source>
</evidence>
<dbReference type="GO" id="GO:0045202">
    <property type="term" value="C:synapse"/>
    <property type="evidence" value="ECO:0007669"/>
    <property type="project" value="UniProtKB-SubCell"/>
</dbReference>
<keyword evidence="14" id="KW-1015">Disulfide bond</keyword>
<evidence type="ECO:0000256" key="3">
    <source>
        <dbReference type="ARBA" id="ARBA00022553"/>
    </source>
</evidence>
<keyword evidence="9 21" id="KW-0067">ATP-binding</keyword>
<evidence type="ECO:0000256" key="11">
    <source>
        <dbReference type="ARBA" id="ARBA00023018"/>
    </source>
</evidence>
<organism evidence="32 33">
    <name type="scientific">Ceutorhynchus assimilis</name>
    <name type="common">cabbage seed weevil</name>
    <dbReference type="NCBI Taxonomy" id="467358"/>
    <lineage>
        <taxon>Eukaryota</taxon>
        <taxon>Metazoa</taxon>
        <taxon>Ecdysozoa</taxon>
        <taxon>Arthropoda</taxon>
        <taxon>Hexapoda</taxon>
        <taxon>Insecta</taxon>
        <taxon>Pterygota</taxon>
        <taxon>Neoptera</taxon>
        <taxon>Endopterygota</taxon>
        <taxon>Coleoptera</taxon>
        <taxon>Polyphaga</taxon>
        <taxon>Cucujiformia</taxon>
        <taxon>Curculionidae</taxon>
        <taxon>Ceutorhynchinae</taxon>
        <taxon>Ceutorhynchus</taxon>
    </lineage>
</organism>
<keyword evidence="22" id="KW-0460">Magnesium</keyword>
<dbReference type="InterPro" id="IPR036179">
    <property type="entry name" value="Ig-like_dom_sf"/>
</dbReference>
<dbReference type="GO" id="GO:0004714">
    <property type="term" value="F:transmembrane receptor protein tyrosine kinase activity"/>
    <property type="evidence" value="ECO:0007669"/>
    <property type="project" value="UniProtKB-EC"/>
</dbReference>
<dbReference type="AlphaFoldDB" id="A0A9P0DF09"/>
<feature type="transmembrane region" description="Helical" evidence="26">
    <location>
        <begin position="486"/>
        <end position="513"/>
    </location>
</feature>
<dbReference type="Gene3D" id="3.30.200.20">
    <property type="entry name" value="Phosphorylase Kinase, domain 1"/>
    <property type="match status" value="1"/>
</dbReference>
<dbReference type="InterPro" id="IPR020067">
    <property type="entry name" value="Frizzled_dom"/>
</dbReference>
<evidence type="ECO:0000256" key="17">
    <source>
        <dbReference type="ARBA" id="ARBA00023319"/>
    </source>
</evidence>
<dbReference type="FunFam" id="1.10.510.10:FF:000554">
    <property type="entry name" value="Predicted protein"/>
    <property type="match status" value="1"/>
</dbReference>
<comment type="subcellular location">
    <subcellularLocation>
        <location evidence="1">Membrane</location>
        <topology evidence="1">Single-pass type I membrane protein</topology>
    </subcellularLocation>
    <subcellularLocation>
        <location evidence="18">Synapse</location>
    </subcellularLocation>
</comment>
<feature type="compositionally biased region" description="Polar residues" evidence="25">
    <location>
        <begin position="926"/>
        <end position="936"/>
    </location>
</feature>
<evidence type="ECO:0000256" key="6">
    <source>
        <dbReference type="ARBA" id="ARBA00022692"/>
    </source>
</evidence>
<comment type="caution">
    <text evidence="23">Lacks conserved residue(s) required for the propagation of feature annotation.</text>
</comment>
<dbReference type="PANTHER" id="PTHR24416">
    <property type="entry name" value="TYROSINE-PROTEIN KINASE RECEPTOR"/>
    <property type="match status" value="1"/>
</dbReference>
<evidence type="ECO:0000259" key="28">
    <source>
        <dbReference type="PROSITE" id="PS50011"/>
    </source>
</evidence>
<dbReference type="InterPro" id="IPR041775">
    <property type="entry name" value="Ror-like_CRD"/>
</dbReference>
<dbReference type="GO" id="GO:0005524">
    <property type="term" value="F:ATP binding"/>
    <property type="evidence" value="ECO:0007669"/>
    <property type="project" value="UniProtKB-UniRule"/>
</dbReference>
<keyword evidence="17" id="KW-0393">Immunoglobulin domain</keyword>
<keyword evidence="7 21" id="KW-0547">Nucleotide-binding</keyword>
<keyword evidence="33" id="KW-1185">Reference proteome</keyword>
<evidence type="ECO:0000256" key="24">
    <source>
        <dbReference type="PROSITE-ProRule" id="PRU10141"/>
    </source>
</evidence>
<feature type="region of interest" description="Disordered" evidence="25">
    <location>
        <begin position="900"/>
        <end position="981"/>
    </location>
</feature>
<feature type="chain" id="PRO_5040514599" description="receptor protein-tyrosine kinase" evidence="27">
    <location>
        <begin position="21"/>
        <end position="981"/>
    </location>
</feature>
<dbReference type="InterPro" id="IPR003599">
    <property type="entry name" value="Ig_sub"/>
</dbReference>